<dbReference type="EMBL" id="LT629688">
    <property type="protein sequence ID" value="SDE50028.1"/>
    <property type="molecule type" value="Genomic_DNA"/>
</dbReference>
<dbReference type="STRING" id="675864.SAMN04489747_3579"/>
<reference evidence="2 3" key="1">
    <citation type="submission" date="2016-10" db="EMBL/GenBank/DDBJ databases">
        <authorList>
            <person name="de Groot N.N."/>
        </authorList>
    </citation>
    <scope>NUCLEOTIDE SEQUENCE [LARGE SCALE GENOMIC DNA]</scope>
    <source>
        <strain evidence="2 3">MON 2.2</strain>
    </source>
</reference>
<keyword evidence="3" id="KW-1185">Reference proteome</keyword>
<dbReference type="AlphaFoldDB" id="A0A1G7DEK6"/>
<evidence type="ECO:0000313" key="2">
    <source>
        <dbReference type="EMBL" id="SDE50028.1"/>
    </source>
</evidence>
<evidence type="ECO:0000313" key="3">
    <source>
        <dbReference type="Proteomes" id="UP000198546"/>
    </source>
</evidence>
<accession>A0A1G7DEK6</accession>
<gene>
    <name evidence="2" type="ORF">SAMN04489747_3579</name>
</gene>
<dbReference type="RefSeq" id="WP_090595394.1">
    <property type="nucleotide sequence ID" value="NZ_LT629688.1"/>
</dbReference>
<organism evidence="2 3">
    <name type="scientific">Auraticoccus monumenti</name>
    <dbReference type="NCBI Taxonomy" id="675864"/>
    <lineage>
        <taxon>Bacteria</taxon>
        <taxon>Bacillati</taxon>
        <taxon>Actinomycetota</taxon>
        <taxon>Actinomycetes</taxon>
        <taxon>Propionibacteriales</taxon>
        <taxon>Propionibacteriaceae</taxon>
        <taxon>Auraticoccus</taxon>
    </lineage>
</organism>
<dbReference type="Proteomes" id="UP000198546">
    <property type="component" value="Chromosome i"/>
</dbReference>
<proteinExistence type="predicted"/>
<feature type="region of interest" description="Disordered" evidence="1">
    <location>
        <begin position="38"/>
        <end position="64"/>
    </location>
</feature>
<protein>
    <submittedName>
        <fullName evidence="2">Uncharacterized protein</fullName>
    </submittedName>
</protein>
<sequence>MSLVLSVLLVLGLFALVGLAAWAAVAIDDRRGAVATAPRDVVTTSRSHGAPRVPERDLVGQRAA</sequence>
<name>A0A1G7DEK6_9ACTN</name>
<evidence type="ECO:0000256" key="1">
    <source>
        <dbReference type="SAM" id="MobiDB-lite"/>
    </source>
</evidence>
<feature type="compositionally biased region" description="Basic and acidic residues" evidence="1">
    <location>
        <begin position="53"/>
        <end position="64"/>
    </location>
</feature>